<reference evidence="2 3" key="1">
    <citation type="submission" date="2020-02" db="EMBL/GenBank/DDBJ databases">
        <title>Whole Genome Shotgun Sequence of Streptomyces sp. strain CWH03.</title>
        <authorList>
            <person name="Dohra H."/>
            <person name="Kodani S."/>
            <person name="Yamamura H."/>
        </authorList>
    </citation>
    <scope>NUCLEOTIDE SEQUENCE [LARGE SCALE GENOMIC DNA]</scope>
    <source>
        <strain evidence="2 3">CWH03</strain>
    </source>
</reference>
<dbReference type="Proteomes" id="UP000484988">
    <property type="component" value="Unassembled WGS sequence"/>
</dbReference>
<dbReference type="Pfam" id="PF19493">
    <property type="entry name" value="Trypco1"/>
    <property type="match status" value="1"/>
</dbReference>
<dbReference type="RefSeq" id="WP_173267091.1">
    <property type="nucleotide sequence ID" value="NZ_BLLG01000025.1"/>
</dbReference>
<evidence type="ECO:0000313" key="2">
    <source>
        <dbReference type="EMBL" id="GFH39230.1"/>
    </source>
</evidence>
<proteinExistence type="predicted"/>
<dbReference type="NCBIfam" id="NF041216">
    <property type="entry name" value="CU044_2847_fam"/>
    <property type="match status" value="1"/>
</dbReference>
<dbReference type="EMBL" id="BLLG01000025">
    <property type="protein sequence ID" value="GFH39230.1"/>
    <property type="molecule type" value="Genomic_DNA"/>
</dbReference>
<comment type="caution">
    <text evidence="2">The sequence shown here is derived from an EMBL/GenBank/DDBJ whole genome shotgun (WGS) entry which is preliminary data.</text>
</comment>
<evidence type="ECO:0000259" key="1">
    <source>
        <dbReference type="Pfam" id="PF19493"/>
    </source>
</evidence>
<accession>A0A6A0B1T1</accession>
<dbReference type="InterPro" id="IPR045794">
    <property type="entry name" value="Trypco1"/>
</dbReference>
<keyword evidence="3" id="KW-1185">Reference proteome</keyword>
<evidence type="ECO:0000313" key="3">
    <source>
        <dbReference type="Proteomes" id="UP000484988"/>
    </source>
</evidence>
<dbReference type="AlphaFoldDB" id="A0A6A0B1T1"/>
<feature type="domain" description="Trypsin-co-occurring" evidence="1">
    <location>
        <begin position="8"/>
        <end position="101"/>
    </location>
</feature>
<gene>
    <name evidence="2" type="ORF">SCWH03_54950</name>
</gene>
<name>A0A6A0B1T1_9ACTN</name>
<sequence>MGVLARLPLEDGGSVLLATTEELDGPVKVGRLSDAVQELPHTVQQALRPVTGMARAALEQLRQAGPDEVVVEFGVDLSAEAGAVIARTETGCHLTVTVTWHAAPASSTGEDGADGSL</sequence>
<protein>
    <recommendedName>
        <fullName evidence="1">Trypsin-co-occurring domain-containing protein</fullName>
    </recommendedName>
</protein>
<organism evidence="2 3">
    <name type="scientific">Streptomyces pacificus</name>
    <dbReference type="NCBI Taxonomy" id="2705029"/>
    <lineage>
        <taxon>Bacteria</taxon>
        <taxon>Bacillati</taxon>
        <taxon>Actinomycetota</taxon>
        <taxon>Actinomycetes</taxon>
        <taxon>Kitasatosporales</taxon>
        <taxon>Streptomycetaceae</taxon>
        <taxon>Streptomyces</taxon>
    </lineage>
</organism>